<feature type="signal peptide" evidence="2">
    <location>
        <begin position="1"/>
        <end position="20"/>
    </location>
</feature>
<reference evidence="4" key="1">
    <citation type="submission" date="2016-10" db="EMBL/GenBank/DDBJ databases">
        <authorList>
            <person name="Varghese N."/>
            <person name="Submissions S."/>
        </authorList>
    </citation>
    <scope>NUCLEOTIDE SEQUENCE [LARGE SCALE GENOMIC DNA]</scope>
    <source>
        <strain evidence="4">CGMCC 1.3431</strain>
    </source>
</reference>
<keyword evidence="2" id="KW-0449">Lipoprotein</keyword>
<comment type="subcellular location">
    <subcellularLocation>
        <location evidence="2">Cell membrane</location>
        <topology evidence="2">Lipid-anchor</topology>
    </subcellularLocation>
</comment>
<dbReference type="Proteomes" id="UP000199150">
    <property type="component" value="Unassembled WGS sequence"/>
</dbReference>
<comment type="similarity">
    <text evidence="1 2">Belongs to the outer membrane factor (OMF) (TC 1.B.17) family.</text>
</comment>
<dbReference type="PANTHER" id="PTHR30203:SF33">
    <property type="entry name" value="BLR4455 PROTEIN"/>
    <property type="match status" value="1"/>
</dbReference>
<evidence type="ECO:0000313" key="3">
    <source>
        <dbReference type="EMBL" id="SCW71294.1"/>
    </source>
</evidence>
<keyword evidence="2" id="KW-0564">Palmitate</keyword>
<dbReference type="EMBL" id="FMTS01000005">
    <property type="protein sequence ID" value="SCW71294.1"/>
    <property type="molecule type" value="Genomic_DNA"/>
</dbReference>
<dbReference type="InterPro" id="IPR003423">
    <property type="entry name" value="OMP_efflux"/>
</dbReference>
<dbReference type="PROSITE" id="PS51257">
    <property type="entry name" value="PROKAR_LIPOPROTEIN"/>
    <property type="match status" value="1"/>
</dbReference>
<name>A0A1G4SPX4_9CAUL</name>
<dbReference type="OrthoDB" id="7181739at2"/>
<dbReference type="SUPFAM" id="SSF56954">
    <property type="entry name" value="Outer membrane efflux proteins (OEP)"/>
    <property type="match status" value="1"/>
</dbReference>
<dbReference type="NCBIfam" id="TIGR01845">
    <property type="entry name" value="outer_NodT"/>
    <property type="match status" value="1"/>
</dbReference>
<dbReference type="AlphaFoldDB" id="A0A1G4SPX4"/>
<keyword evidence="4" id="KW-1185">Reference proteome</keyword>
<evidence type="ECO:0000256" key="1">
    <source>
        <dbReference type="ARBA" id="ARBA00007613"/>
    </source>
</evidence>
<dbReference type="STRING" id="260084.SAMN02927928_2824"/>
<evidence type="ECO:0000256" key="2">
    <source>
        <dbReference type="RuleBase" id="RU362097"/>
    </source>
</evidence>
<gene>
    <name evidence="3" type="ORF">SAMN02927928_2824</name>
</gene>
<dbReference type="GO" id="GO:0015562">
    <property type="term" value="F:efflux transmembrane transporter activity"/>
    <property type="evidence" value="ECO:0007669"/>
    <property type="project" value="InterPro"/>
</dbReference>
<organism evidence="3 4">
    <name type="scientific">Asticcacaulis taihuensis</name>
    <dbReference type="NCBI Taxonomy" id="260084"/>
    <lineage>
        <taxon>Bacteria</taxon>
        <taxon>Pseudomonadati</taxon>
        <taxon>Pseudomonadota</taxon>
        <taxon>Alphaproteobacteria</taxon>
        <taxon>Caulobacterales</taxon>
        <taxon>Caulobacteraceae</taxon>
        <taxon>Asticcacaulis</taxon>
    </lineage>
</organism>
<dbReference type="PANTHER" id="PTHR30203">
    <property type="entry name" value="OUTER MEMBRANE CATION EFFLUX PROTEIN"/>
    <property type="match status" value="1"/>
</dbReference>
<dbReference type="Pfam" id="PF02321">
    <property type="entry name" value="OEP"/>
    <property type="match status" value="2"/>
</dbReference>
<feature type="chain" id="PRO_5011329469" evidence="2">
    <location>
        <begin position="21"/>
        <end position="464"/>
    </location>
</feature>
<evidence type="ECO:0000313" key="4">
    <source>
        <dbReference type="Proteomes" id="UP000199150"/>
    </source>
</evidence>
<dbReference type="RefSeq" id="WP_090649248.1">
    <property type="nucleotide sequence ID" value="NZ_CBCRYE010000003.1"/>
</dbReference>
<dbReference type="Gene3D" id="2.20.200.10">
    <property type="entry name" value="Outer membrane efflux proteins (OEP)"/>
    <property type="match status" value="1"/>
</dbReference>
<keyword evidence="2" id="KW-0472">Membrane</keyword>
<sequence>MPRFATLSLAALLLTGCATAPLAKASFETPAAFAGTTPAITPAPSQGTAWWLVFDDAVLNDLTARAMTRNNTIKLAAAHLEQAQALIRSSKADLWPQAGIGYQATTGANTATLSPGSQKPASAHGLGLDLSYEVDLSGRLSKAALAAKLDAQAQDALLKDTQLLIQSRVAESYFALRALDEDRAIVRDTLAAYRGSLDVTQRRFEEGDVAEIDVARMQAEVASTEAQAAALDQQRAQVAHALAVLVGEPASDFDIATVAWSSEPWASAVPVIPAGIPADVLQRRPDVTASYASLLAAQKRVGIAKAAWLPTLSLTASGGYASGDLGNLFEDTAKNWSLTGILSQAIFDGGRRNAGIDYAKGGLDAAFADYQQSTLVALSDVEDQLSDLTYLRQQQTAQDQAVSAASRALAMSQSRYTNGSSSQLEVLDAQRQLLAIRRQALKVRAAQYQSTVGLIRALGGGWTS</sequence>
<protein>
    <submittedName>
        <fullName evidence="3">Outer membrane protein, multidrug efflux system</fullName>
    </submittedName>
</protein>
<accession>A0A1G4SPX4</accession>
<dbReference type="Gene3D" id="1.20.1600.10">
    <property type="entry name" value="Outer membrane efflux proteins (OEP)"/>
    <property type="match status" value="1"/>
</dbReference>
<dbReference type="GO" id="GO:0005886">
    <property type="term" value="C:plasma membrane"/>
    <property type="evidence" value="ECO:0007669"/>
    <property type="project" value="UniProtKB-SubCell"/>
</dbReference>
<keyword evidence="2" id="KW-0812">Transmembrane</keyword>
<keyword evidence="2" id="KW-0732">Signal</keyword>
<keyword evidence="2" id="KW-1134">Transmembrane beta strand</keyword>
<proteinExistence type="inferred from homology"/>
<dbReference type="InterPro" id="IPR010131">
    <property type="entry name" value="MdtP/NodT-like"/>
</dbReference>